<protein>
    <submittedName>
        <fullName evidence="2">Uncharacterized protein</fullName>
    </submittedName>
</protein>
<evidence type="ECO:0000256" key="1">
    <source>
        <dbReference type="SAM" id="MobiDB-lite"/>
    </source>
</evidence>
<dbReference type="VEuPathDB" id="FungiDB:AeMF1_016159"/>
<keyword evidence="3" id="KW-1185">Reference proteome</keyword>
<dbReference type="AlphaFoldDB" id="A0A6G0XGG1"/>
<feature type="compositionally biased region" description="Polar residues" evidence="1">
    <location>
        <begin position="133"/>
        <end position="144"/>
    </location>
</feature>
<sequence>MDQLFHHSSHHHSHQPMLLPRFEDATAAAHAHLPPTEFYCLYKTNKCRNLRGVKRDGTLHRLCNEHREKANESQRKSETKKRIFKRSQLDQLEGTHEHFPDMDRLKVWSPQVSHSQQTLRTPLVAASAPSSSLEWQGRQSSPFTSEHEDEANSTKSSPMTVPSRRMTLEFILVDDDGDDDDIPSGDEDDDSHENDSD</sequence>
<feature type="region of interest" description="Disordered" evidence="1">
    <location>
        <begin position="119"/>
        <end position="197"/>
    </location>
</feature>
<gene>
    <name evidence="2" type="ORF">Ae201684_004950</name>
</gene>
<dbReference type="Proteomes" id="UP000481153">
    <property type="component" value="Unassembled WGS sequence"/>
</dbReference>
<accession>A0A6G0XGG1</accession>
<dbReference type="EMBL" id="VJMJ01000064">
    <property type="protein sequence ID" value="KAF0739381.1"/>
    <property type="molecule type" value="Genomic_DNA"/>
</dbReference>
<comment type="caution">
    <text evidence="2">The sequence shown here is derived from an EMBL/GenBank/DDBJ whole genome shotgun (WGS) entry which is preliminary data.</text>
</comment>
<proteinExistence type="predicted"/>
<reference evidence="2 3" key="1">
    <citation type="submission" date="2019-07" db="EMBL/GenBank/DDBJ databases">
        <title>Genomics analysis of Aphanomyces spp. identifies a new class of oomycete effector associated with host adaptation.</title>
        <authorList>
            <person name="Gaulin E."/>
        </authorList>
    </citation>
    <scope>NUCLEOTIDE SEQUENCE [LARGE SCALE GENOMIC DNA]</scope>
    <source>
        <strain evidence="2 3">ATCC 201684</strain>
    </source>
</reference>
<evidence type="ECO:0000313" key="3">
    <source>
        <dbReference type="Proteomes" id="UP000481153"/>
    </source>
</evidence>
<feature type="compositionally biased region" description="Acidic residues" evidence="1">
    <location>
        <begin position="172"/>
        <end position="197"/>
    </location>
</feature>
<evidence type="ECO:0000313" key="2">
    <source>
        <dbReference type="EMBL" id="KAF0739381.1"/>
    </source>
</evidence>
<name>A0A6G0XGG1_9STRA</name>
<organism evidence="2 3">
    <name type="scientific">Aphanomyces euteiches</name>
    <dbReference type="NCBI Taxonomy" id="100861"/>
    <lineage>
        <taxon>Eukaryota</taxon>
        <taxon>Sar</taxon>
        <taxon>Stramenopiles</taxon>
        <taxon>Oomycota</taxon>
        <taxon>Saprolegniomycetes</taxon>
        <taxon>Saprolegniales</taxon>
        <taxon>Verrucalvaceae</taxon>
        <taxon>Aphanomyces</taxon>
    </lineage>
</organism>